<evidence type="ECO:0000313" key="1">
    <source>
        <dbReference type="EMBL" id="ABC28356.1"/>
    </source>
</evidence>
<accession>Q2SLW8</accession>
<sequence length="40" mass="4654">MQKRNPEAVGVLRRTANKFDRISLVMALSINADCQFIFLW</sequence>
<keyword evidence="2" id="KW-1185">Reference proteome</keyword>
<dbReference type="EMBL" id="CP000155">
    <property type="protein sequence ID" value="ABC28356.1"/>
    <property type="molecule type" value="Genomic_DNA"/>
</dbReference>
<reference evidence="1 2" key="1">
    <citation type="journal article" date="2005" name="Nucleic Acids Res.">
        <title>Genomic blueprint of Hahella chejuensis, a marine microbe producing an algicidal agent.</title>
        <authorList>
            <person name="Jeong H."/>
            <person name="Yim J.H."/>
            <person name="Lee C."/>
            <person name="Choi S.-H."/>
            <person name="Park Y.K."/>
            <person name="Yoon S.H."/>
            <person name="Hur C.-G."/>
            <person name="Kang H.-Y."/>
            <person name="Kim D."/>
            <person name="Lee H.H."/>
            <person name="Park K.H."/>
            <person name="Park S.-H."/>
            <person name="Park H.-S."/>
            <person name="Lee H.K."/>
            <person name="Oh T.K."/>
            <person name="Kim J.F."/>
        </authorList>
    </citation>
    <scope>NUCLEOTIDE SEQUENCE [LARGE SCALE GENOMIC DNA]</scope>
    <source>
        <strain evidence="1 2">KCTC 2396</strain>
    </source>
</reference>
<gene>
    <name evidence="1" type="ordered locus">HCH_01498</name>
</gene>
<proteinExistence type="predicted"/>
<protein>
    <submittedName>
        <fullName evidence="1">Uncharacterized protein</fullName>
    </submittedName>
</protein>
<name>Q2SLW8_HAHCH</name>
<dbReference type="KEGG" id="hch:HCH_01498"/>
<organism evidence="1 2">
    <name type="scientific">Hahella chejuensis (strain KCTC 2396)</name>
    <dbReference type="NCBI Taxonomy" id="349521"/>
    <lineage>
        <taxon>Bacteria</taxon>
        <taxon>Pseudomonadati</taxon>
        <taxon>Pseudomonadota</taxon>
        <taxon>Gammaproteobacteria</taxon>
        <taxon>Oceanospirillales</taxon>
        <taxon>Hahellaceae</taxon>
        <taxon>Hahella</taxon>
    </lineage>
</organism>
<dbReference type="AlphaFoldDB" id="Q2SLW8"/>
<dbReference type="STRING" id="349521.HCH_01498"/>
<dbReference type="Proteomes" id="UP000000238">
    <property type="component" value="Chromosome"/>
</dbReference>
<evidence type="ECO:0000313" key="2">
    <source>
        <dbReference type="Proteomes" id="UP000000238"/>
    </source>
</evidence>
<dbReference type="HOGENOM" id="CLU_3290496_0_0_6"/>